<keyword evidence="6" id="KW-1185">Reference proteome</keyword>
<dbReference type="InterPro" id="IPR008907">
    <property type="entry name" value="TPP/p25"/>
</dbReference>
<dbReference type="GO" id="GO:0005509">
    <property type="term" value="F:calcium ion binding"/>
    <property type="evidence" value="ECO:0007669"/>
    <property type="project" value="InterPro"/>
</dbReference>
<dbReference type="Pfam" id="PF13499">
    <property type="entry name" value="EF-hand_7"/>
    <property type="match status" value="1"/>
</dbReference>
<feature type="region of interest" description="Disordered" evidence="3">
    <location>
        <begin position="56"/>
        <end position="91"/>
    </location>
</feature>
<feature type="region of interest" description="Disordered" evidence="3">
    <location>
        <begin position="1"/>
        <end position="42"/>
    </location>
</feature>
<dbReference type="PROSITE" id="PS50222">
    <property type="entry name" value="EF_HAND_2"/>
    <property type="match status" value="1"/>
</dbReference>
<dbReference type="GO" id="GO:0005874">
    <property type="term" value="C:microtubule"/>
    <property type="evidence" value="ECO:0007669"/>
    <property type="project" value="TreeGrafter"/>
</dbReference>
<feature type="domain" description="EF-hand" evidence="4">
    <location>
        <begin position="484"/>
        <end position="519"/>
    </location>
</feature>
<name>A0A835XGW9_9CHLO</name>
<dbReference type="AlphaFoldDB" id="A0A835XGW9"/>
<organism evidence="5 6">
    <name type="scientific">Edaphochlamys debaryana</name>
    <dbReference type="NCBI Taxonomy" id="47281"/>
    <lineage>
        <taxon>Eukaryota</taxon>
        <taxon>Viridiplantae</taxon>
        <taxon>Chlorophyta</taxon>
        <taxon>core chlorophytes</taxon>
        <taxon>Chlorophyceae</taxon>
        <taxon>CS clade</taxon>
        <taxon>Chlamydomonadales</taxon>
        <taxon>Chlamydomonadales incertae sedis</taxon>
        <taxon>Edaphochlamys</taxon>
    </lineage>
</organism>
<evidence type="ECO:0000259" key="4">
    <source>
        <dbReference type="PROSITE" id="PS50222"/>
    </source>
</evidence>
<protein>
    <recommendedName>
        <fullName evidence="4">EF-hand domain-containing protein</fullName>
    </recommendedName>
</protein>
<dbReference type="GO" id="GO:0032273">
    <property type="term" value="P:positive regulation of protein polymerization"/>
    <property type="evidence" value="ECO:0007669"/>
    <property type="project" value="TreeGrafter"/>
</dbReference>
<feature type="compositionally biased region" description="Low complexity" evidence="3">
    <location>
        <begin position="682"/>
        <end position="693"/>
    </location>
</feature>
<dbReference type="OrthoDB" id="548799at2759"/>
<dbReference type="GO" id="GO:0015631">
    <property type="term" value="F:tubulin binding"/>
    <property type="evidence" value="ECO:0007669"/>
    <property type="project" value="InterPro"/>
</dbReference>
<dbReference type="GO" id="GO:0001578">
    <property type="term" value="P:microtubule bundle formation"/>
    <property type="evidence" value="ECO:0007669"/>
    <property type="project" value="TreeGrafter"/>
</dbReference>
<dbReference type="PANTHER" id="PTHR12932:SF9">
    <property type="entry name" value="TUBULIN POLYMERIZATION-PROMOTING PROTEIN HOMOLOG"/>
    <property type="match status" value="1"/>
</dbReference>
<evidence type="ECO:0000313" key="5">
    <source>
        <dbReference type="EMBL" id="KAG2483164.1"/>
    </source>
</evidence>
<dbReference type="Pfam" id="PF05517">
    <property type="entry name" value="p25-alpha"/>
    <property type="match status" value="2"/>
</dbReference>
<dbReference type="PROSITE" id="PS00018">
    <property type="entry name" value="EF_HAND_1"/>
    <property type="match status" value="1"/>
</dbReference>
<accession>A0A835XGW9</accession>
<dbReference type="GO" id="GO:0046785">
    <property type="term" value="P:microtubule polymerization"/>
    <property type="evidence" value="ECO:0007669"/>
    <property type="project" value="InterPro"/>
</dbReference>
<evidence type="ECO:0000256" key="1">
    <source>
        <dbReference type="ARBA" id="ARBA00010994"/>
    </source>
</evidence>
<dbReference type="PANTHER" id="PTHR12932">
    <property type="entry name" value="P25 ALPHA-RELATED"/>
    <property type="match status" value="1"/>
</dbReference>
<dbReference type="EMBL" id="JAEHOE010000187">
    <property type="protein sequence ID" value="KAG2483164.1"/>
    <property type="molecule type" value="Genomic_DNA"/>
</dbReference>
<feature type="region of interest" description="Disordered" evidence="3">
    <location>
        <begin position="671"/>
        <end position="707"/>
    </location>
</feature>
<comment type="similarity">
    <text evidence="1">Belongs to the TPPP family.</text>
</comment>
<dbReference type="SUPFAM" id="SSF47473">
    <property type="entry name" value="EF-hand"/>
    <property type="match status" value="3"/>
</dbReference>
<dbReference type="Gene3D" id="1.10.238.10">
    <property type="entry name" value="EF-hand"/>
    <property type="match status" value="3"/>
</dbReference>
<sequence>MGLFSCFSKPQAASPLAKPAASFQHADPNSERSAAEPAPAPVPVRIGAVVVNTRVELPAKAPSSRRSTAGGDVPADIPAKSAPSRAKEAVTKSFGRLDVDTDVQDRAVDQTPRKAKPTKAAAVQAAAAQTPAAVQTLPEVQSVTADASSASPQRVPVSQAAQYPAALTAAMGPAGSAHAWETHDAVKNLSETVKGPADFAPVLRPFTNETSDAPVEAYIAGLGKAGAGAGLVEAVEMVWPEAGAVFGLAYRLKKASDAALVNKDNVSTLSECGRDVLRALDVAALLLAAGKRRTVPAATLAELVKLLEECCDLAEVYTRDGWLLPMACNEHIKADFDRASSAVLEALQAGGMEVPPRAVPRGSFLDCNRSLRRTLKRVGSGSIDAGLRAVGTNPLSGPVVEMSGQLGVSAEAVARELAGLPEGVPLDVYYNRVMRGEANMQELVERWGPVFRWHDKAERGYITPTEFTAVLQSLGTLDQLKAADAEAAAAKAFSTADEDCDGRLSLQEFARYVDVITFSDARRQLRLTMGLQAEEAVKQFYNDFASFGSRQAVEGMDSAHFAKLFRDMDMIDAQLTMQDIDLAFTRAKPKGGRLLTFDGFVAALAECAGHKGLRLEGLVRQVLAGSGPVARATKTDSVRLHDDRSTYTGVYAQGGPRVASQAADLASMLDRDATGSAKKPPSRVSRTSAVTVVEKPADKAPPPPLPAMGMGMSQRLSAARMSAGGEGWKRRSHGTGSQGGSVACNPALYDHFLMFAQFGAGGTVSHGGAGRSEMGPAQFVKLLRDCGLLDAEFTTVQADITYTKVKRSGKLSFDDFRSALALVAKAKGVELPALEASVVASQGPHVNTAAV</sequence>
<proteinExistence type="inferred from homology"/>
<keyword evidence="2" id="KW-0106">Calcium</keyword>
<comment type="caution">
    <text evidence="5">The sequence shown here is derived from an EMBL/GenBank/DDBJ whole genome shotgun (WGS) entry which is preliminary data.</text>
</comment>
<dbReference type="InterPro" id="IPR018247">
    <property type="entry name" value="EF_Hand_1_Ca_BS"/>
</dbReference>
<gene>
    <name evidence="5" type="ORF">HYH03_017956</name>
</gene>
<evidence type="ECO:0000313" key="6">
    <source>
        <dbReference type="Proteomes" id="UP000612055"/>
    </source>
</evidence>
<evidence type="ECO:0000256" key="2">
    <source>
        <dbReference type="ARBA" id="ARBA00022837"/>
    </source>
</evidence>
<reference evidence="5" key="1">
    <citation type="journal article" date="2020" name="bioRxiv">
        <title>Comparative genomics of Chlamydomonas.</title>
        <authorList>
            <person name="Craig R.J."/>
            <person name="Hasan A.R."/>
            <person name="Ness R.W."/>
            <person name="Keightley P.D."/>
        </authorList>
    </citation>
    <scope>NUCLEOTIDE SEQUENCE</scope>
    <source>
        <strain evidence="5">CCAP 11/70</strain>
    </source>
</reference>
<dbReference type="InterPro" id="IPR002048">
    <property type="entry name" value="EF_hand_dom"/>
</dbReference>
<evidence type="ECO:0000256" key="3">
    <source>
        <dbReference type="SAM" id="MobiDB-lite"/>
    </source>
</evidence>
<dbReference type="InterPro" id="IPR011992">
    <property type="entry name" value="EF-hand-dom_pair"/>
</dbReference>
<dbReference type="Proteomes" id="UP000612055">
    <property type="component" value="Unassembled WGS sequence"/>
</dbReference>